<sequence length="109" mass="11857">MSPRHSIDFCPICGGGLCGLRIYGIGENSPANTPPHGLVICDECEAIWLEPDTSTVHVYPDLENPVSPVSGEPLWGETSRWATIEDIKQLGWLDAVNRDLDVGGEEKIV</sequence>
<reference evidence="1 2" key="1">
    <citation type="submission" date="2019-02" db="EMBL/GenBank/DDBJ databases">
        <title>Deep-cultivation of Planctomycetes and their phenomic and genomic characterization uncovers novel biology.</title>
        <authorList>
            <person name="Wiegand S."/>
            <person name="Jogler M."/>
            <person name="Boedeker C."/>
            <person name="Pinto D."/>
            <person name="Vollmers J."/>
            <person name="Rivas-Marin E."/>
            <person name="Kohn T."/>
            <person name="Peeters S.H."/>
            <person name="Heuer A."/>
            <person name="Rast P."/>
            <person name="Oberbeckmann S."/>
            <person name="Bunk B."/>
            <person name="Jeske O."/>
            <person name="Meyerdierks A."/>
            <person name="Storesund J.E."/>
            <person name="Kallscheuer N."/>
            <person name="Luecker S."/>
            <person name="Lage O.M."/>
            <person name="Pohl T."/>
            <person name="Merkel B.J."/>
            <person name="Hornburger P."/>
            <person name="Mueller R.-W."/>
            <person name="Bruemmer F."/>
            <person name="Labrenz M."/>
            <person name="Spormann A.M."/>
            <person name="Op Den Camp H."/>
            <person name="Overmann J."/>
            <person name="Amann R."/>
            <person name="Jetten M.S.M."/>
            <person name="Mascher T."/>
            <person name="Medema M.H."/>
            <person name="Devos D.P."/>
            <person name="Kaster A.-K."/>
            <person name="Ovreas L."/>
            <person name="Rohde M."/>
            <person name="Galperin M.Y."/>
            <person name="Jogler C."/>
        </authorList>
    </citation>
    <scope>NUCLEOTIDE SEQUENCE [LARGE SCALE GENOMIC DNA]</scope>
    <source>
        <strain evidence="1 2">Pla22</strain>
    </source>
</reference>
<organism evidence="1 2">
    <name type="scientific">Rubripirellula amarantea</name>
    <dbReference type="NCBI Taxonomy" id="2527999"/>
    <lineage>
        <taxon>Bacteria</taxon>
        <taxon>Pseudomonadati</taxon>
        <taxon>Planctomycetota</taxon>
        <taxon>Planctomycetia</taxon>
        <taxon>Pirellulales</taxon>
        <taxon>Pirellulaceae</taxon>
        <taxon>Rubripirellula</taxon>
    </lineage>
</organism>
<accession>A0A5C5WXV1</accession>
<name>A0A5C5WXV1_9BACT</name>
<evidence type="ECO:0000313" key="1">
    <source>
        <dbReference type="EMBL" id="TWT54702.1"/>
    </source>
</evidence>
<dbReference type="EMBL" id="SJPI01000001">
    <property type="protein sequence ID" value="TWT54702.1"/>
    <property type="molecule type" value="Genomic_DNA"/>
</dbReference>
<proteinExistence type="predicted"/>
<evidence type="ECO:0000313" key="2">
    <source>
        <dbReference type="Proteomes" id="UP000316598"/>
    </source>
</evidence>
<dbReference type="AlphaFoldDB" id="A0A5C5WXV1"/>
<protein>
    <submittedName>
        <fullName evidence="1">Uncharacterized protein</fullName>
    </submittedName>
</protein>
<gene>
    <name evidence="1" type="ORF">Pla22_23530</name>
</gene>
<comment type="caution">
    <text evidence="1">The sequence shown here is derived from an EMBL/GenBank/DDBJ whole genome shotgun (WGS) entry which is preliminary data.</text>
</comment>
<dbReference type="Proteomes" id="UP000316598">
    <property type="component" value="Unassembled WGS sequence"/>
</dbReference>
<dbReference type="OrthoDB" id="287438at2"/>
<keyword evidence="2" id="KW-1185">Reference proteome</keyword>
<dbReference type="RefSeq" id="WP_146514707.1">
    <property type="nucleotide sequence ID" value="NZ_SJPI01000001.1"/>
</dbReference>